<evidence type="ECO:0008006" key="6">
    <source>
        <dbReference type="Google" id="ProtNLM"/>
    </source>
</evidence>
<comment type="caution">
    <text evidence="4">The sequence shown here is derived from an EMBL/GenBank/DDBJ whole genome shotgun (WGS) entry which is preliminary data.</text>
</comment>
<keyword evidence="3" id="KW-0472">Membrane</keyword>
<dbReference type="Proteomes" id="UP001303046">
    <property type="component" value="Unassembled WGS sequence"/>
</dbReference>
<keyword evidence="3" id="KW-0812">Transmembrane</keyword>
<feature type="region of interest" description="Disordered" evidence="2">
    <location>
        <begin position="153"/>
        <end position="185"/>
    </location>
</feature>
<dbReference type="PANTHER" id="PTHR24637:SF283">
    <property type="entry name" value="COL_CUTICLE_N DOMAIN-CONTAINING PROTEIN"/>
    <property type="match status" value="1"/>
</dbReference>
<evidence type="ECO:0000313" key="5">
    <source>
        <dbReference type="Proteomes" id="UP001303046"/>
    </source>
</evidence>
<dbReference type="PANTHER" id="PTHR24637">
    <property type="entry name" value="COLLAGEN"/>
    <property type="match status" value="1"/>
</dbReference>
<evidence type="ECO:0000256" key="3">
    <source>
        <dbReference type="SAM" id="Phobius"/>
    </source>
</evidence>
<feature type="compositionally biased region" description="Low complexity" evidence="2">
    <location>
        <begin position="299"/>
        <end position="324"/>
    </location>
</feature>
<evidence type="ECO:0000256" key="1">
    <source>
        <dbReference type="ARBA" id="ARBA00022737"/>
    </source>
</evidence>
<accession>A0ABR1BXZ1</accession>
<name>A0ABR1BXZ1_NECAM</name>
<protein>
    <recommendedName>
        <fullName evidence="6">Nematode cuticle collagen domain protein</fullName>
    </recommendedName>
</protein>
<organism evidence="4 5">
    <name type="scientific">Necator americanus</name>
    <name type="common">Human hookworm</name>
    <dbReference type="NCBI Taxonomy" id="51031"/>
    <lineage>
        <taxon>Eukaryota</taxon>
        <taxon>Metazoa</taxon>
        <taxon>Ecdysozoa</taxon>
        <taxon>Nematoda</taxon>
        <taxon>Chromadorea</taxon>
        <taxon>Rhabditida</taxon>
        <taxon>Rhabditina</taxon>
        <taxon>Rhabditomorpha</taxon>
        <taxon>Strongyloidea</taxon>
        <taxon>Ancylostomatidae</taxon>
        <taxon>Bunostominae</taxon>
        <taxon>Necator</taxon>
    </lineage>
</organism>
<proteinExistence type="predicted"/>
<feature type="region of interest" description="Disordered" evidence="2">
    <location>
        <begin position="197"/>
        <end position="348"/>
    </location>
</feature>
<evidence type="ECO:0000313" key="4">
    <source>
        <dbReference type="EMBL" id="KAK6729911.1"/>
    </source>
</evidence>
<sequence length="348" mass="36095">MNSNVAKRNINDFKLVIIMGETTADQLAWVVSTFCLVLAVGAVTLVASFHSELVSISAQAEDELQIYNKAHEEIWKEAVKLADKYGRKVEKRNVFYSSRQAPPAVPVDHQRRSNLPLHRQRRYYVGQPVYNNLYVQGIPQQPLPRFNTLRCQCPPGPQGPPGLDGFDGIPGLNGEDGHNGEDSNSLRLHYSDACAICPAGPQGPPGEPGPEGEPGPTGFPGPPGEDGAPGIPGPKGQTGDRGAPGEIGTPGLPGQQGANGIKNVPVPGPPGPPGPIGEIGLDGERGLPGLPGPPGPVGSPGWPGQTGNPGPNGIIGLPGDPGISGDSGGYCPCVARSTRESTDSSEDL</sequence>
<dbReference type="Gene3D" id="1.20.5.320">
    <property type="entry name" value="6-Phosphogluconate Dehydrogenase, domain 3"/>
    <property type="match status" value="1"/>
</dbReference>
<keyword evidence="5" id="KW-1185">Reference proteome</keyword>
<feature type="compositionally biased region" description="Pro residues" evidence="2">
    <location>
        <begin position="266"/>
        <end position="275"/>
    </location>
</feature>
<dbReference type="EMBL" id="JAVFWL010000001">
    <property type="protein sequence ID" value="KAK6729911.1"/>
    <property type="molecule type" value="Genomic_DNA"/>
</dbReference>
<feature type="transmembrane region" description="Helical" evidence="3">
    <location>
        <begin position="27"/>
        <end position="49"/>
    </location>
</feature>
<evidence type="ECO:0000256" key="2">
    <source>
        <dbReference type="SAM" id="MobiDB-lite"/>
    </source>
</evidence>
<keyword evidence="3" id="KW-1133">Transmembrane helix</keyword>
<gene>
    <name evidence="4" type="primary">Necator_chrI.g2895</name>
    <name evidence="4" type="ORF">RB195_006766</name>
</gene>
<feature type="compositionally biased region" description="Pro residues" evidence="2">
    <location>
        <begin position="201"/>
        <end position="223"/>
    </location>
</feature>
<reference evidence="4 5" key="1">
    <citation type="submission" date="2023-08" db="EMBL/GenBank/DDBJ databases">
        <title>A Necator americanus chromosomal reference genome.</title>
        <authorList>
            <person name="Ilik V."/>
            <person name="Petrzelkova K.J."/>
            <person name="Pardy F."/>
            <person name="Fuh T."/>
            <person name="Niatou-Singa F.S."/>
            <person name="Gouil Q."/>
            <person name="Baker L."/>
            <person name="Ritchie M.E."/>
            <person name="Jex A.R."/>
            <person name="Gazzola D."/>
            <person name="Li H."/>
            <person name="Toshio Fujiwara R."/>
            <person name="Zhan B."/>
            <person name="Aroian R.V."/>
            <person name="Pafco B."/>
            <person name="Schwarz E.M."/>
        </authorList>
    </citation>
    <scope>NUCLEOTIDE SEQUENCE [LARGE SCALE GENOMIC DNA]</scope>
    <source>
        <strain evidence="4 5">Aroian</strain>
        <tissue evidence="4">Whole animal</tissue>
    </source>
</reference>
<keyword evidence="1" id="KW-0677">Repeat</keyword>